<keyword evidence="1" id="KW-0812">Transmembrane</keyword>
<evidence type="ECO:0000256" key="1">
    <source>
        <dbReference type="SAM" id="Phobius"/>
    </source>
</evidence>
<accession>A0ABU3M876</accession>
<name>A0ABU3M876_9ACTN</name>
<sequence>MAERGWDDDSEYRRAVRRAWGMVALASCCSLLVVVLVVLAVLGAGVFVFLVEALGG</sequence>
<proteinExistence type="predicted"/>
<feature type="transmembrane region" description="Helical" evidence="1">
    <location>
        <begin position="20"/>
        <end position="51"/>
    </location>
</feature>
<dbReference type="EMBL" id="JAVTLL010000060">
    <property type="protein sequence ID" value="MDT7847727.1"/>
    <property type="molecule type" value="Genomic_DNA"/>
</dbReference>
<keyword evidence="3" id="KW-1185">Reference proteome</keyword>
<evidence type="ECO:0000313" key="2">
    <source>
        <dbReference type="EMBL" id="MDT7847727.1"/>
    </source>
</evidence>
<gene>
    <name evidence="2" type="ORF">RQC66_44200</name>
</gene>
<dbReference type="RefSeq" id="WP_256784495.1">
    <property type="nucleotide sequence ID" value="NZ_JAMXPJ020000060.1"/>
</dbReference>
<comment type="caution">
    <text evidence="2">The sequence shown here is derived from an EMBL/GenBank/DDBJ whole genome shotgun (WGS) entry which is preliminary data.</text>
</comment>
<keyword evidence="1" id="KW-0472">Membrane</keyword>
<dbReference type="Proteomes" id="UP001257948">
    <property type="component" value="Unassembled WGS sequence"/>
</dbReference>
<reference evidence="3" key="1">
    <citation type="submission" date="2023-07" db="EMBL/GenBank/DDBJ databases">
        <title>Draft genome sequence of the endophytic actinobacterium Streptomyces justiciae WPN32, a potential antibiotic producer.</title>
        <authorList>
            <person name="Yasawong M."/>
            <person name="Pana W."/>
            <person name="Ganta P."/>
            <person name="Santapan N."/>
            <person name="Songngamsuk T."/>
            <person name="Phatcharaharikarn M."/>
            <person name="Kerdtoob S."/>
            <person name="Nantapong N."/>
        </authorList>
    </citation>
    <scope>NUCLEOTIDE SEQUENCE [LARGE SCALE GENOMIC DNA]</scope>
    <source>
        <strain evidence="3">WPN32</strain>
    </source>
</reference>
<organism evidence="2 3">
    <name type="scientific">Streptomyces justiciae</name>
    <dbReference type="NCBI Taxonomy" id="2780140"/>
    <lineage>
        <taxon>Bacteria</taxon>
        <taxon>Bacillati</taxon>
        <taxon>Actinomycetota</taxon>
        <taxon>Actinomycetes</taxon>
        <taxon>Kitasatosporales</taxon>
        <taxon>Streptomycetaceae</taxon>
        <taxon>Streptomyces</taxon>
    </lineage>
</organism>
<protein>
    <submittedName>
        <fullName evidence="2">Uncharacterized protein</fullName>
    </submittedName>
</protein>
<evidence type="ECO:0000313" key="3">
    <source>
        <dbReference type="Proteomes" id="UP001257948"/>
    </source>
</evidence>
<keyword evidence="1" id="KW-1133">Transmembrane helix</keyword>